<evidence type="ECO:0000313" key="2">
    <source>
        <dbReference type="Proteomes" id="UP000200980"/>
    </source>
</evidence>
<dbReference type="EMBL" id="JATM01000004">
    <property type="protein sequence ID" value="OOL17823.1"/>
    <property type="molecule type" value="Genomic_DNA"/>
</dbReference>
<dbReference type="AlphaFoldDB" id="A0A1S8GP60"/>
<sequence length="87" mass="9829">MIFAGSISHRIIGTPLLGRKTSKLGVFTNRIFHEDKDIVEMGQKAWNRQGGDQNIEVFLIVKKLRHLLRSGGVPHKEVSWEKAAQHA</sequence>
<dbReference type="STRING" id="1539051.AL01_07630"/>
<organism evidence="1 2">
    <name type="scientific">Bombella intestini</name>
    <dbReference type="NCBI Taxonomy" id="1539051"/>
    <lineage>
        <taxon>Bacteria</taxon>
        <taxon>Pseudomonadati</taxon>
        <taxon>Pseudomonadota</taxon>
        <taxon>Alphaproteobacteria</taxon>
        <taxon>Acetobacterales</taxon>
        <taxon>Acetobacteraceae</taxon>
        <taxon>Bombella</taxon>
    </lineage>
</organism>
<keyword evidence="2" id="KW-1185">Reference proteome</keyword>
<protein>
    <submittedName>
        <fullName evidence="1">Uncharacterized protein</fullName>
    </submittedName>
</protein>
<reference evidence="1 2" key="1">
    <citation type="journal article" date="2016" name="PLoS ONE">
        <title>Whole-Genome Sequence Analysis of Bombella intestini LMG 28161T, a Novel Acetic Acid Bacterium Isolated from the Crop of a Red-Tailed Bumble Bee, Bombus lapidarius.</title>
        <authorList>
            <person name="Li L."/>
            <person name="Illeghems K."/>
            <person name="Van Kerrebroeck S."/>
            <person name="Borremans W."/>
            <person name="Cleenwerck I."/>
            <person name="Smagghe G."/>
            <person name="De Vuyst L."/>
            <person name="Vandamme P."/>
        </authorList>
    </citation>
    <scope>NUCLEOTIDE SEQUENCE [LARGE SCALE GENOMIC DNA]</scope>
    <source>
        <strain evidence="1 2">R-52487</strain>
    </source>
</reference>
<comment type="caution">
    <text evidence="1">The sequence shown here is derived from an EMBL/GenBank/DDBJ whole genome shotgun (WGS) entry which is preliminary data.</text>
</comment>
<proteinExistence type="predicted"/>
<gene>
    <name evidence="1" type="ORF">AL01_07630</name>
</gene>
<accession>A0A1S8GP60</accession>
<dbReference type="Proteomes" id="UP000200980">
    <property type="component" value="Unassembled WGS sequence"/>
</dbReference>
<evidence type="ECO:0000313" key="1">
    <source>
        <dbReference type="EMBL" id="OOL17823.1"/>
    </source>
</evidence>
<name>A0A1S8GP60_9PROT</name>